<evidence type="ECO:0000313" key="5">
    <source>
        <dbReference type="Proteomes" id="UP001529369"/>
    </source>
</evidence>
<sequence>MKIKRIEHVAIAVRNLDAVRDTLATLGISCDHEETLPEHRIRLAMLPIGESALELLEPQDETGATAEWIRTRGEGLFHICLEVDDIEAALAELKGKGIRLQDEVPRSGHGGHRIAFLDPASTAGLVVELVEMTGAH</sequence>
<name>A0ABT8AD99_9PROT</name>
<protein>
    <submittedName>
        <fullName evidence="4">Methylmalonyl-CoA epimerase</fullName>
        <ecNumber evidence="4">5.1.99.1</ecNumber>
    </submittedName>
</protein>
<dbReference type="InterPro" id="IPR051785">
    <property type="entry name" value="MMCE/EMCE_epimerase"/>
</dbReference>
<keyword evidence="5" id="KW-1185">Reference proteome</keyword>
<dbReference type="SUPFAM" id="SSF54593">
    <property type="entry name" value="Glyoxalase/Bleomycin resistance protein/Dihydroxybiphenyl dioxygenase"/>
    <property type="match status" value="1"/>
</dbReference>
<dbReference type="InterPro" id="IPR017515">
    <property type="entry name" value="MeMalonyl-CoA_epimerase"/>
</dbReference>
<dbReference type="PANTHER" id="PTHR43048">
    <property type="entry name" value="METHYLMALONYL-COA EPIMERASE"/>
    <property type="match status" value="1"/>
</dbReference>
<comment type="similarity">
    <text evidence="1">Belongs to the methylmalonyl-CoA epimerase family.</text>
</comment>
<feature type="domain" description="VOC" evidence="3">
    <location>
        <begin position="5"/>
        <end position="132"/>
    </location>
</feature>
<dbReference type="InterPro" id="IPR037523">
    <property type="entry name" value="VOC_core"/>
</dbReference>
<dbReference type="EMBL" id="JAUFPN010000195">
    <property type="protein sequence ID" value="MDN3567640.1"/>
    <property type="molecule type" value="Genomic_DNA"/>
</dbReference>
<dbReference type="PROSITE" id="PS51819">
    <property type="entry name" value="VOC"/>
    <property type="match status" value="1"/>
</dbReference>
<evidence type="ECO:0000313" key="4">
    <source>
        <dbReference type="EMBL" id="MDN3567640.1"/>
    </source>
</evidence>
<dbReference type="PANTHER" id="PTHR43048:SF3">
    <property type="entry name" value="METHYLMALONYL-COA EPIMERASE, MITOCHONDRIAL"/>
    <property type="match status" value="1"/>
</dbReference>
<evidence type="ECO:0000259" key="3">
    <source>
        <dbReference type="PROSITE" id="PS51819"/>
    </source>
</evidence>
<dbReference type="Gene3D" id="3.10.180.10">
    <property type="entry name" value="2,3-Dihydroxybiphenyl 1,2-Dioxygenase, domain 1"/>
    <property type="match status" value="1"/>
</dbReference>
<reference evidence="5" key="1">
    <citation type="journal article" date="2019" name="Int. J. Syst. Evol. Microbiol.">
        <title>The Global Catalogue of Microorganisms (GCM) 10K type strain sequencing project: providing services to taxonomists for standard genome sequencing and annotation.</title>
        <authorList>
            <consortium name="The Broad Institute Genomics Platform"/>
            <consortium name="The Broad Institute Genome Sequencing Center for Infectious Disease"/>
            <person name="Wu L."/>
            <person name="Ma J."/>
        </authorList>
    </citation>
    <scope>NUCLEOTIDE SEQUENCE [LARGE SCALE GENOMIC DNA]</scope>
    <source>
        <strain evidence="5">CECT 7131</strain>
    </source>
</reference>
<keyword evidence="4" id="KW-0413">Isomerase</keyword>
<accession>A0ABT8AD99</accession>
<proteinExistence type="inferred from homology"/>
<dbReference type="InterPro" id="IPR029068">
    <property type="entry name" value="Glyas_Bleomycin-R_OHBP_Dase"/>
</dbReference>
<dbReference type="GO" id="GO:0004493">
    <property type="term" value="F:methylmalonyl-CoA epimerase activity"/>
    <property type="evidence" value="ECO:0007669"/>
    <property type="project" value="UniProtKB-EC"/>
</dbReference>
<dbReference type="RefSeq" id="WP_290319691.1">
    <property type="nucleotide sequence ID" value="NZ_JAUFPN010000195.1"/>
</dbReference>
<dbReference type="NCBIfam" id="TIGR03081">
    <property type="entry name" value="metmalonyl_epim"/>
    <property type="match status" value="1"/>
</dbReference>
<comment type="caution">
    <text evidence="4">The sequence shown here is derived from an EMBL/GenBank/DDBJ whole genome shotgun (WGS) entry which is preliminary data.</text>
</comment>
<dbReference type="Proteomes" id="UP001529369">
    <property type="component" value="Unassembled WGS sequence"/>
</dbReference>
<dbReference type="Pfam" id="PF13669">
    <property type="entry name" value="Glyoxalase_4"/>
    <property type="match status" value="1"/>
</dbReference>
<organism evidence="4 5">
    <name type="scientific">Paeniroseomonas aquatica</name>
    <dbReference type="NCBI Taxonomy" id="373043"/>
    <lineage>
        <taxon>Bacteria</taxon>
        <taxon>Pseudomonadati</taxon>
        <taxon>Pseudomonadota</taxon>
        <taxon>Alphaproteobacteria</taxon>
        <taxon>Acetobacterales</taxon>
        <taxon>Acetobacteraceae</taxon>
        <taxon>Paeniroseomonas</taxon>
    </lineage>
</organism>
<evidence type="ECO:0000256" key="2">
    <source>
        <dbReference type="ARBA" id="ARBA00022723"/>
    </source>
</evidence>
<evidence type="ECO:0000256" key="1">
    <source>
        <dbReference type="ARBA" id="ARBA00009308"/>
    </source>
</evidence>
<dbReference type="EC" id="5.1.99.1" evidence="4"/>
<keyword evidence="2" id="KW-0479">Metal-binding</keyword>
<dbReference type="CDD" id="cd07249">
    <property type="entry name" value="MMCE"/>
    <property type="match status" value="1"/>
</dbReference>
<gene>
    <name evidence="4" type="primary">mce</name>
    <name evidence="4" type="ORF">QWZ14_24945</name>
</gene>